<dbReference type="RefSeq" id="WP_342676859.1">
    <property type="nucleotide sequence ID" value="NZ_JBCGCU010000004.1"/>
</dbReference>
<keyword evidence="7" id="KW-1185">Reference proteome</keyword>
<dbReference type="PANTHER" id="PTHR42743">
    <property type="entry name" value="AMINO-ACID AMINOTRANSFERASE"/>
    <property type="match status" value="1"/>
</dbReference>
<dbReference type="InterPro" id="IPR001544">
    <property type="entry name" value="Aminotrans_IV"/>
</dbReference>
<dbReference type="InterPro" id="IPR043131">
    <property type="entry name" value="BCAT-like_N"/>
</dbReference>
<comment type="caution">
    <text evidence="6">The sequence shown here is derived from an EMBL/GenBank/DDBJ whole genome shotgun (WGS) entry which is preliminary data.</text>
</comment>
<evidence type="ECO:0000256" key="4">
    <source>
        <dbReference type="RuleBase" id="RU004106"/>
    </source>
</evidence>
<keyword evidence="6" id="KW-0808">Transferase</keyword>
<name>A0ABU9MWW3_9GAMM</name>
<dbReference type="GO" id="GO:0008483">
    <property type="term" value="F:transaminase activity"/>
    <property type="evidence" value="ECO:0007669"/>
    <property type="project" value="UniProtKB-KW"/>
</dbReference>
<dbReference type="Gene3D" id="3.30.470.10">
    <property type="match status" value="1"/>
</dbReference>
<evidence type="ECO:0000313" key="6">
    <source>
        <dbReference type="EMBL" id="MEM0514777.1"/>
    </source>
</evidence>
<sequence>MSQVYLNGDYMAPEEAKISPMDRGFLFGDGIYEVIPAYHGKMLGFNAHIERMQQGLAAIEIALDYDVEQWREICETLLSTNPGPNQGIYLHVSRGTDSKRNHAYPSGVAPTVFAFCFTLPGEPSCDADKASSYEVSLEQDRRWQRCNIKSTALLGNVMHYQSGARAGNKETILFNALGEITEASSSNVFIVKEGVIATPPLDTQILPGITRWLILQIVHTHSELRIEERVITKDELLDADEVWITSATKEVGPVLKVDGKQIGQGRPGPMWQRVQSLFSQHKFDY</sequence>
<accession>A0ABU9MWW3</accession>
<keyword evidence="6" id="KW-0032">Aminotransferase</keyword>
<evidence type="ECO:0000256" key="2">
    <source>
        <dbReference type="ARBA" id="ARBA00009320"/>
    </source>
</evidence>
<evidence type="ECO:0000313" key="7">
    <source>
        <dbReference type="Proteomes" id="UP001447008"/>
    </source>
</evidence>
<evidence type="ECO:0000256" key="5">
    <source>
        <dbReference type="RuleBase" id="RU004516"/>
    </source>
</evidence>
<protein>
    <submittedName>
        <fullName evidence="6">Aminotransferase class IV</fullName>
    </submittedName>
</protein>
<dbReference type="Pfam" id="PF01063">
    <property type="entry name" value="Aminotran_4"/>
    <property type="match status" value="1"/>
</dbReference>
<dbReference type="InterPro" id="IPR018300">
    <property type="entry name" value="Aminotrans_IV_CS"/>
</dbReference>
<proteinExistence type="inferred from homology"/>
<comment type="cofactor">
    <cofactor evidence="1 5">
        <name>pyridoxal 5'-phosphate</name>
        <dbReference type="ChEBI" id="CHEBI:597326"/>
    </cofactor>
</comment>
<dbReference type="Gene3D" id="3.20.10.10">
    <property type="entry name" value="D-amino Acid Aminotransferase, subunit A, domain 2"/>
    <property type="match status" value="1"/>
</dbReference>
<reference evidence="6 7" key="1">
    <citation type="submission" date="2024-03" db="EMBL/GenBank/DDBJ databases">
        <title>Pseudoalteromonas qingdaonensis sp. nov., isolated from the intestines of marine benthic organisms.</title>
        <authorList>
            <person name="Lin X."/>
            <person name="Fang S."/>
            <person name="Hu X."/>
        </authorList>
    </citation>
    <scope>NUCLEOTIDE SEQUENCE [LARGE SCALE GENOMIC DNA]</scope>
    <source>
        <strain evidence="6 7">YIC-827</strain>
    </source>
</reference>
<evidence type="ECO:0000256" key="3">
    <source>
        <dbReference type="ARBA" id="ARBA00022898"/>
    </source>
</evidence>
<dbReference type="Proteomes" id="UP001447008">
    <property type="component" value="Unassembled WGS sequence"/>
</dbReference>
<organism evidence="6 7">
    <name type="scientific">Pseudoalteromonas qingdaonensis</name>
    <dbReference type="NCBI Taxonomy" id="3131913"/>
    <lineage>
        <taxon>Bacteria</taxon>
        <taxon>Pseudomonadati</taxon>
        <taxon>Pseudomonadota</taxon>
        <taxon>Gammaproteobacteria</taxon>
        <taxon>Alteromonadales</taxon>
        <taxon>Pseudoalteromonadaceae</taxon>
        <taxon>Pseudoalteromonas</taxon>
    </lineage>
</organism>
<evidence type="ECO:0000256" key="1">
    <source>
        <dbReference type="ARBA" id="ARBA00001933"/>
    </source>
</evidence>
<dbReference type="InterPro" id="IPR050571">
    <property type="entry name" value="Class-IV_PLP-Dep_Aminotrnsfr"/>
</dbReference>
<dbReference type="InterPro" id="IPR043132">
    <property type="entry name" value="BCAT-like_C"/>
</dbReference>
<comment type="similarity">
    <text evidence="2 4">Belongs to the class-IV pyridoxal-phosphate-dependent aminotransferase family.</text>
</comment>
<gene>
    <name evidence="6" type="ORF">WCN91_04960</name>
</gene>
<dbReference type="InterPro" id="IPR036038">
    <property type="entry name" value="Aminotransferase-like"/>
</dbReference>
<keyword evidence="3 5" id="KW-0663">Pyridoxal phosphate</keyword>
<dbReference type="PANTHER" id="PTHR42743:SF10">
    <property type="entry name" value="D-ALANINE AMINOTRANSFERASE"/>
    <property type="match status" value="1"/>
</dbReference>
<dbReference type="PROSITE" id="PS00770">
    <property type="entry name" value="AA_TRANSFER_CLASS_4"/>
    <property type="match status" value="1"/>
</dbReference>
<dbReference type="SUPFAM" id="SSF56752">
    <property type="entry name" value="D-aminoacid aminotransferase-like PLP-dependent enzymes"/>
    <property type="match status" value="1"/>
</dbReference>
<dbReference type="EMBL" id="JBCGCU010000004">
    <property type="protein sequence ID" value="MEM0514777.1"/>
    <property type="molecule type" value="Genomic_DNA"/>
</dbReference>